<dbReference type="RefSeq" id="WP_014799738.1">
    <property type="nucleotide sequence ID" value="NC_018018.1"/>
</dbReference>
<feature type="signal peptide" evidence="1">
    <location>
        <begin position="1"/>
        <end position="25"/>
    </location>
</feature>
<feature type="chain" id="PRO_5003686206" description="Outer membrane protein/protective antigen OMA87" evidence="1">
    <location>
        <begin position="26"/>
        <end position="575"/>
    </location>
</feature>
<dbReference type="EMBL" id="CP003345">
    <property type="protein sequence ID" value="AFM06315.1"/>
    <property type="molecule type" value="Genomic_DNA"/>
</dbReference>
<dbReference type="STRING" id="880071.Fleli_4015"/>
<dbReference type="eggNOG" id="ENOG502Z85N">
    <property type="taxonomic scope" value="Bacteria"/>
</dbReference>
<dbReference type="OrthoDB" id="5480631at2"/>
<evidence type="ECO:0000313" key="3">
    <source>
        <dbReference type="Proteomes" id="UP000006054"/>
    </source>
</evidence>
<dbReference type="HOGENOM" id="CLU_491626_0_0_10"/>
<keyword evidence="3" id="KW-1185">Reference proteome</keyword>
<gene>
    <name evidence="2" type="ordered locus">Fleli_4015</name>
</gene>
<sequence precursor="true">MSKYYCQKKLFFLSFFYLILNLSFAQNQDNQNTNFGTLTGSVQTDFRYYVEDSVIEASVPSEKIGFNNYFTLNYERGNFRAGIRYETYLPSLLGYPSSMRGTGIARRYMGYTLKGLDVTVGNLYEQFGSGMILRAQEDRFIGIDNSIDGLRVKYDFNGKAKATGIIGRQRNGFTIDETNTFGKQNRMSTGVVRGLDLELYLHEIFKPKLTEEEKENQIPVANPLSVTLAGSFVSKYEDYLGTIDYINKNVDAYSGRLSLNKGGFSTDVEYVFKDSDASKVNNYIDKSGSGFLMNMQYSRPRLGFSVSAKRIDNLDFRSERTAIDNVYYINFVPANTKQQTYRLLTLYPYAVQMLGEWGFQTELIYSLKRGSKLGGKYGTSIALNFSTARSLDKKEVATDEGYTAEFFAIGDQTYYQDFNVEINRKLSKKWKAIFTYAYLEYDKDQIEGRTGYGLVKSHTVVADVQYKHSSKLAFRSEIQHLATEQDHGNWLYGLLETTINSKFSFYLSDEMNYVGTGANKPKPKHYYDFGASYVKGASRFGLSYGRQRAGLLCVGGICRIVPASSGLSFSLTSTF</sequence>
<evidence type="ECO:0000313" key="2">
    <source>
        <dbReference type="EMBL" id="AFM06315.1"/>
    </source>
</evidence>
<dbReference type="KEGG" id="fli:Fleli_4015"/>
<evidence type="ECO:0000256" key="1">
    <source>
        <dbReference type="SAM" id="SignalP"/>
    </source>
</evidence>
<proteinExistence type="predicted"/>
<name>I4AQT0_BERLS</name>
<reference evidence="3" key="1">
    <citation type="submission" date="2012-06" db="EMBL/GenBank/DDBJ databases">
        <title>The complete genome of Flexibacter litoralis DSM 6794.</title>
        <authorList>
            <person name="Lucas S."/>
            <person name="Copeland A."/>
            <person name="Lapidus A."/>
            <person name="Glavina del Rio T."/>
            <person name="Dalin E."/>
            <person name="Tice H."/>
            <person name="Bruce D."/>
            <person name="Goodwin L."/>
            <person name="Pitluck S."/>
            <person name="Peters L."/>
            <person name="Ovchinnikova G."/>
            <person name="Lu M."/>
            <person name="Kyrpides N."/>
            <person name="Mavromatis K."/>
            <person name="Ivanova N."/>
            <person name="Brettin T."/>
            <person name="Detter J.C."/>
            <person name="Han C."/>
            <person name="Larimer F."/>
            <person name="Land M."/>
            <person name="Hauser L."/>
            <person name="Markowitz V."/>
            <person name="Cheng J.-F."/>
            <person name="Hugenholtz P."/>
            <person name="Woyke T."/>
            <person name="Wu D."/>
            <person name="Spring S."/>
            <person name="Lang E."/>
            <person name="Kopitz M."/>
            <person name="Brambilla E."/>
            <person name="Klenk H.-P."/>
            <person name="Eisen J.A."/>
        </authorList>
    </citation>
    <scope>NUCLEOTIDE SEQUENCE [LARGE SCALE GENOMIC DNA]</scope>
    <source>
        <strain evidence="3">ATCC 23117 / DSM 6794 / NBRC 15988 / NCIMB 1366 / Sio-4</strain>
    </source>
</reference>
<keyword evidence="1" id="KW-0732">Signal</keyword>
<organism evidence="2 3">
    <name type="scientific">Bernardetia litoralis (strain ATCC 23117 / DSM 6794 / NBRC 15988 / NCIMB 1366 / Fx l1 / Sio-4)</name>
    <name type="common">Flexibacter litoralis</name>
    <dbReference type="NCBI Taxonomy" id="880071"/>
    <lineage>
        <taxon>Bacteria</taxon>
        <taxon>Pseudomonadati</taxon>
        <taxon>Bacteroidota</taxon>
        <taxon>Cytophagia</taxon>
        <taxon>Cytophagales</taxon>
        <taxon>Bernardetiaceae</taxon>
        <taxon>Bernardetia</taxon>
    </lineage>
</organism>
<dbReference type="Pfam" id="PF19494">
    <property type="entry name" value="DUF6029"/>
    <property type="match status" value="1"/>
</dbReference>
<evidence type="ECO:0008006" key="4">
    <source>
        <dbReference type="Google" id="ProtNLM"/>
    </source>
</evidence>
<protein>
    <recommendedName>
        <fullName evidence="4">Outer membrane protein/protective antigen OMA87</fullName>
    </recommendedName>
</protein>
<dbReference type="Proteomes" id="UP000006054">
    <property type="component" value="Chromosome"/>
</dbReference>
<accession>I4AQT0</accession>
<dbReference type="AlphaFoldDB" id="I4AQT0"/>
<dbReference type="InterPro" id="IPR046070">
    <property type="entry name" value="DUF6029"/>
</dbReference>